<accession>A0A1W2CUK5</accession>
<keyword evidence="8" id="KW-1185">Reference proteome</keyword>
<keyword evidence="2 5" id="KW-0479">Metal-binding</keyword>
<keyword evidence="4 5" id="KW-0408">Iron</keyword>
<dbReference type="InterPro" id="IPR053447">
    <property type="entry name" value="Alpha-KG_dependent_hydroxylase"/>
</dbReference>
<dbReference type="Proteomes" id="UP000192840">
    <property type="component" value="Unassembled WGS sequence"/>
</dbReference>
<organism evidence="7 8">
    <name type="scientific">Lentzea albidocapillata</name>
    <dbReference type="NCBI Taxonomy" id="40571"/>
    <lineage>
        <taxon>Bacteria</taxon>
        <taxon>Bacillati</taxon>
        <taxon>Actinomycetota</taxon>
        <taxon>Actinomycetes</taxon>
        <taxon>Pseudonocardiales</taxon>
        <taxon>Pseudonocardiaceae</taxon>
        <taxon>Lentzea</taxon>
    </lineage>
</organism>
<dbReference type="GO" id="GO:0016491">
    <property type="term" value="F:oxidoreductase activity"/>
    <property type="evidence" value="ECO:0007669"/>
    <property type="project" value="UniProtKB-KW"/>
</dbReference>
<proteinExistence type="inferred from homology"/>
<protein>
    <submittedName>
        <fullName evidence="7">Arginine beta-hydroxylase, Fe(II)/alpha-ketoglutarate-dependent</fullName>
    </submittedName>
</protein>
<evidence type="ECO:0000256" key="4">
    <source>
        <dbReference type="ARBA" id="ARBA00023004"/>
    </source>
</evidence>
<gene>
    <name evidence="7" type="ORF">SAMN05660733_02373</name>
</gene>
<feature type="domain" description="TauD/TfdA-like" evidence="6">
    <location>
        <begin position="129"/>
        <end position="320"/>
    </location>
</feature>
<dbReference type="RefSeq" id="WP_030478955.1">
    <property type="nucleotide sequence ID" value="NZ_FWYC01000006.1"/>
</dbReference>
<dbReference type="InterPro" id="IPR042098">
    <property type="entry name" value="TauD-like_sf"/>
</dbReference>
<dbReference type="SUPFAM" id="SSF51197">
    <property type="entry name" value="Clavaminate synthase-like"/>
    <property type="match status" value="1"/>
</dbReference>
<dbReference type="AlphaFoldDB" id="A0A1W2CUK5"/>
<dbReference type="InterPro" id="IPR014503">
    <property type="entry name" value="Clavaminate_syn-like"/>
</dbReference>
<evidence type="ECO:0000256" key="2">
    <source>
        <dbReference type="ARBA" id="ARBA00022723"/>
    </source>
</evidence>
<dbReference type="Pfam" id="PF02668">
    <property type="entry name" value="TauD"/>
    <property type="match status" value="1"/>
</dbReference>
<dbReference type="NCBIfam" id="NF041363">
    <property type="entry name" value="GntD_guanitoxin"/>
    <property type="match status" value="1"/>
</dbReference>
<dbReference type="PIRSF" id="PIRSF019543">
    <property type="entry name" value="Clavaminate_syn"/>
    <property type="match status" value="1"/>
</dbReference>
<dbReference type="STRING" id="40571.SAMN05660733_02373"/>
<evidence type="ECO:0000313" key="7">
    <source>
        <dbReference type="EMBL" id="SMC88929.1"/>
    </source>
</evidence>
<feature type="binding site" evidence="5">
    <location>
        <position position="146"/>
    </location>
    <ligand>
        <name>Fe cation</name>
        <dbReference type="ChEBI" id="CHEBI:24875"/>
    </ligand>
</feature>
<evidence type="ECO:0000256" key="5">
    <source>
        <dbReference type="PIRSR" id="PIRSR019543-2"/>
    </source>
</evidence>
<dbReference type="OrthoDB" id="3872700at2"/>
<dbReference type="EMBL" id="FWYC01000006">
    <property type="protein sequence ID" value="SMC88929.1"/>
    <property type="molecule type" value="Genomic_DNA"/>
</dbReference>
<evidence type="ECO:0000259" key="6">
    <source>
        <dbReference type="Pfam" id="PF02668"/>
    </source>
</evidence>
<dbReference type="Gene3D" id="3.60.130.10">
    <property type="entry name" value="Clavaminate synthase-like"/>
    <property type="match status" value="1"/>
</dbReference>
<evidence type="ECO:0000313" key="8">
    <source>
        <dbReference type="Proteomes" id="UP000192840"/>
    </source>
</evidence>
<sequence>MRRITMSAEEAQSAVLLAGELAREYGSSESPEFLRDAPVAAHDLPRRVREEFHAFKLLEDDCLLVLAGYPIDEDKIGPTPAHWNKYTGNDRTLEEEIYLFLCSSLLGDPIGWATQQDGRVLHDVLPIKGHEDEQMGSGSEQLLAWHTEDAFHPMRADYIGLMCLRNNEQADTTFAPVADLRLALEVADVLREESFPIRPDRSHLPAHFGGGRSLSDEEKVLLERSYEWITRLDEKPESIAVLFGDDQRPYLRIDPYFMETDSLCADSHKALDTICAEIDRVIQGYTLQPGETLFLDNFTAVHGRRPFKAHSEATRRWLKRSNVVRDLRKSRSRRVRSESRIIT</sequence>
<dbReference type="GO" id="GO:0005506">
    <property type="term" value="F:iron ion binding"/>
    <property type="evidence" value="ECO:0007669"/>
    <property type="project" value="InterPro"/>
</dbReference>
<dbReference type="eggNOG" id="COG2175">
    <property type="taxonomic scope" value="Bacteria"/>
</dbReference>
<comment type="similarity">
    <text evidence="1">Belongs to the clavaminate synthase family.</text>
</comment>
<dbReference type="InterPro" id="IPR003819">
    <property type="entry name" value="TauD/TfdA-like"/>
</dbReference>
<evidence type="ECO:0000256" key="3">
    <source>
        <dbReference type="ARBA" id="ARBA00023002"/>
    </source>
</evidence>
<evidence type="ECO:0000256" key="1">
    <source>
        <dbReference type="ARBA" id="ARBA00008425"/>
    </source>
</evidence>
<name>A0A1W2CUK5_9PSEU</name>
<keyword evidence="3" id="KW-0560">Oxidoreductase</keyword>
<feature type="binding site" evidence="5">
    <location>
        <position position="148"/>
    </location>
    <ligand>
        <name>Fe cation</name>
        <dbReference type="ChEBI" id="CHEBI:24875"/>
    </ligand>
</feature>
<reference evidence="8" key="1">
    <citation type="submission" date="2017-04" db="EMBL/GenBank/DDBJ databases">
        <authorList>
            <person name="Varghese N."/>
            <person name="Submissions S."/>
        </authorList>
    </citation>
    <scope>NUCLEOTIDE SEQUENCE [LARGE SCALE GENOMIC DNA]</scope>
    <source>
        <strain evidence="8">DSM 44073</strain>
    </source>
</reference>